<evidence type="ECO:0000313" key="2">
    <source>
        <dbReference type="EMBL" id="PYY28654.1"/>
    </source>
</evidence>
<feature type="domain" description="Methyltransferase" evidence="1">
    <location>
        <begin position="47"/>
        <end position="117"/>
    </location>
</feature>
<evidence type="ECO:0000259" key="1">
    <source>
        <dbReference type="Pfam" id="PF13649"/>
    </source>
</evidence>
<keyword evidence="2" id="KW-0808">Transferase</keyword>
<dbReference type="OrthoDB" id="5522265at2"/>
<dbReference type="PANTHER" id="PTHR43464">
    <property type="entry name" value="METHYLTRANSFERASE"/>
    <property type="match status" value="1"/>
</dbReference>
<proteinExistence type="predicted"/>
<evidence type="ECO:0000313" key="3">
    <source>
        <dbReference type="Proteomes" id="UP000247459"/>
    </source>
</evidence>
<dbReference type="Gene3D" id="3.40.50.150">
    <property type="entry name" value="Vaccinia Virus protein VP39"/>
    <property type="match status" value="1"/>
</dbReference>
<name>A0A2W0C9E2_9BACL</name>
<dbReference type="GO" id="GO:0043770">
    <property type="term" value="F:demethylmenaquinone methyltransferase activity"/>
    <property type="evidence" value="ECO:0007669"/>
    <property type="project" value="UniProtKB-EC"/>
</dbReference>
<dbReference type="CDD" id="cd02440">
    <property type="entry name" value="AdoMet_MTases"/>
    <property type="match status" value="1"/>
</dbReference>
<accession>A0A2W0C9E2</accession>
<dbReference type="RefSeq" id="WP_110821168.1">
    <property type="nucleotide sequence ID" value="NZ_JAXBDC010000001.1"/>
</dbReference>
<gene>
    <name evidence="2" type="ORF">PIL02S_03860</name>
</gene>
<reference evidence="2 3" key="1">
    <citation type="submission" date="2018-01" db="EMBL/GenBank/DDBJ databases">
        <title>Genome sequence of the PGP bacterium Paenibacillus illinoisensis E3.</title>
        <authorList>
            <person name="Rolli E."/>
            <person name="Marasco R."/>
            <person name="Bessem C."/>
            <person name="Michoud G."/>
            <person name="Gaiarsa S."/>
            <person name="Borin S."/>
            <person name="Daffonchio D."/>
        </authorList>
    </citation>
    <scope>NUCLEOTIDE SEQUENCE [LARGE SCALE GENOMIC DNA]</scope>
    <source>
        <strain evidence="2 3">E3</strain>
    </source>
</reference>
<dbReference type="InterPro" id="IPR029063">
    <property type="entry name" value="SAM-dependent_MTases_sf"/>
</dbReference>
<dbReference type="Proteomes" id="UP000247459">
    <property type="component" value="Unassembled WGS sequence"/>
</dbReference>
<dbReference type="Pfam" id="PF13649">
    <property type="entry name" value="Methyltransf_25"/>
    <property type="match status" value="1"/>
</dbReference>
<organism evidence="2 3">
    <name type="scientific">Paenibacillus illinoisensis</name>
    <dbReference type="NCBI Taxonomy" id="59845"/>
    <lineage>
        <taxon>Bacteria</taxon>
        <taxon>Bacillati</taxon>
        <taxon>Bacillota</taxon>
        <taxon>Bacilli</taxon>
        <taxon>Bacillales</taxon>
        <taxon>Paenibacillaceae</taxon>
        <taxon>Paenibacillus</taxon>
    </lineage>
</organism>
<protein>
    <submittedName>
        <fullName evidence="2">Type 11 methyltransferase</fullName>
        <ecNumber evidence="2">2.1.1.163</ecNumber>
    </submittedName>
</protein>
<sequence length="228" mass="26237">MGMDWYDMIALRNGGYKARSTYTWEGQSAEDIFEERLIRLLSQHQSVLDAGCGDGDFTLKMSAHTRHITGFDNSKELLHIAQAALEASSEVDNVEFVYATTKTAVPFENEQFDLIYDRRGPTSIIEHGRVLRGGGMIFGIHTDVSKVKERLLRNRYEQIEIEAFNEAFMIFPNEQEFALFLSDVPGNPDYTLPEYREQLQVKIQEHHMNGRIAVREHKYIWKAVKTAT</sequence>
<dbReference type="AlphaFoldDB" id="A0A2W0C9E2"/>
<comment type="caution">
    <text evidence="2">The sequence shown here is derived from an EMBL/GenBank/DDBJ whole genome shotgun (WGS) entry which is preliminary data.</text>
</comment>
<dbReference type="SUPFAM" id="SSF53335">
    <property type="entry name" value="S-adenosyl-L-methionine-dependent methyltransferases"/>
    <property type="match status" value="1"/>
</dbReference>
<dbReference type="EMBL" id="PRLG01000020">
    <property type="protein sequence ID" value="PYY28654.1"/>
    <property type="molecule type" value="Genomic_DNA"/>
</dbReference>
<keyword evidence="2" id="KW-0489">Methyltransferase</keyword>
<dbReference type="GO" id="GO:0032259">
    <property type="term" value="P:methylation"/>
    <property type="evidence" value="ECO:0007669"/>
    <property type="project" value="UniProtKB-KW"/>
</dbReference>
<dbReference type="EC" id="2.1.1.163" evidence="2"/>
<dbReference type="InterPro" id="IPR041698">
    <property type="entry name" value="Methyltransf_25"/>
</dbReference>